<protein>
    <submittedName>
        <fullName evidence="5">Restriction endonuclease subunit M</fullName>
    </submittedName>
</protein>
<feature type="domain" description="DNA methylase N-4/N-6" evidence="4">
    <location>
        <begin position="70"/>
        <end position="170"/>
    </location>
</feature>
<reference evidence="5" key="1">
    <citation type="submission" date="2022-12" db="EMBL/GenBank/DDBJ databases">
        <title>Reference genome sequencing for broad-spectrum identification of bacterial and archaeal isolates by mass spectrometry.</title>
        <authorList>
            <person name="Sekiguchi Y."/>
            <person name="Tourlousse D.M."/>
        </authorList>
    </citation>
    <scope>NUCLEOTIDE SEQUENCE</scope>
    <source>
        <strain evidence="5">TSL-P1</strain>
    </source>
</reference>
<dbReference type="PANTHER" id="PTHR13370">
    <property type="entry name" value="RNA METHYLASE-RELATED"/>
    <property type="match status" value="1"/>
</dbReference>
<sequence length="538" mass="63808">MESYKQQVLDIIEQNIKLITPKEAARWATEYLKKNITVSNIAYLIQYGRLKNYGSNGNPLIDKDELKDYYDSFRNELYQKSSIFKDINWHLSFSEYKESERTKHVHRLHPYKGKFIPQLVEYFLDSHTDEFKKEVYFKKDDIVLDPFCGSGTTLVQANELGIHAVGIDVSYFNSLISNIKIKKHEISKIYNEIKRLTDEIEDFNKNSKVSSFENELNEELSKFNNKYFPSSEFKRAIRSKEIDENKYANERLKDFLPLYYKLVNKYSIKLKQDREDAFIDKWFLSTVRDEIEFMKEKVLEINDKDVKNVIMIILSRTVRSCRATTHSDLATLKEPVFEPYYCKKHGKICKPIFSIINWWKTYTVDTIKRLREFEKIRTDTFQICLTGDSKAIDIFEQIKNINPDFANILINKKFRGIFSSPPYVGLIDYHEQHAYAYEMFGFERRDELEIGPLYKGQGEEAKMSYIKGIADVLKNCKRFLQKNYDIFLVANDKFNLYPKIAELAGMRIVEEFKRPVLNRVEKNRETLYSESIFHLKEK</sequence>
<dbReference type="GO" id="GO:0005737">
    <property type="term" value="C:cytoplasm"/>
    <property type="evidence" value="ECO:0007669"/>
    <property type="project" value="TreeGrafter"/>
</dbReference>
<accession>A0A9W6LLT7</accession>
<dbReference type="AlphaFoldDB" id="A0A9W6LLT7"/>
<keyword evidence="3" id="KW-0175">Coiled coil</keyword>
<dbReference type="FunFam" id="3.40.50.150:FF:000908">
    <property type="entry name" value="Modification methylase MjaII"/>
    <property type="match status" value="1"/>
</dbReference>
<dbReference type="Gene3D" id="3.40.50.150">
    <property type="entry name" value="Vaccinia Virus protein VP39"/>
    <property type="match status" value="2"/>
</dbReference>
<keyword evidence="5" id="KW-0540">Nuclease</keyword>
<dbReference type="GO" id="GO:0009007">
    <property type="term" value="F:site-specific DNA-methyltransferase (adenine-specific) activity"/>
    <property type="evidence" value="ECO:0007669"/>
    <property type="project" value="TreeGrafter"/>
</dbReference>
<dbReference type="PANTHER" id="PTHR13370:SF3">
    <property type="entry name" value="TRNA (GUANINE(10)-N2)-METHYLTRANSFERASE HOMOLOG"/>
    <property type="match status" value="1"/>
</dbReference>
<evidence type="ECO:0000313" key="6">
    <source>
        <dbReference type="Proteomes" id="UP001144297"/>
    </source>
</evidence>
<dbReference type="Pfam" id="PF01555">
    <property type="entry name" value="N6_N4_Mtase"/>
    <property type="match status" value="1"/>
</dbReference>
<organism evidence="5 6">
    <name type="scientific">Thermodesulfovibrio yellowstonii</name>
    <dbReference type="NCBI Taxonomy" id="28262"/>
    <lineage>
        <taxon>Bacteria</taxon>
        <taxon>Pseudomonadati</taxon>
        <taxon>Nitrospirota</taxon>
        <taxon>Thermodesulfovibrionia</taxon>
        <taxon>Thermodesulfovibrionales</taxon>
        <taxon>Thermodesulfovibrionaceae</taxon>
        <taxon>Thermodesulfovibrio</taxon>
    </lineage>
</organism>
<dbReference type="SUPFAM" id="SSF53335">
    <property type="entry name" value="S-adenosyl-L-methionine-dependent methyltransferases"/>
    <property type="match status" value="2"/>
</dbReference>
<keyword evidence="5" id="KW-0255">Endonuclease</keyword>
<dbReference type="Proteomes" id="UP001144297">
    <property type="component" value="Unassembled WGS sequence"/>
</dbReference>
<evidence type="ECO:0000259" key="4">
    <source>
        <dbReference type="Pfam" id="PF01555"/>
    </source>
</evidence>
<evidence type="ECO:0000313" key="5">
    <source>
        <dbReference type="EMBL" id="GLI54185.1"/>
    </source>
</evidence>
<feature type="coiled-coil region" evidence="3">
    <location>
        <begin position="179"/>
        <end position="206"/>
    </location>
</feature>
<evidence type="ECO:0000256" key="3">
    <source>
        <dbReference type="SAM" id="Coils"/>
    </source>
</evidence>
<dbReference type="InterPro" id="IPR029063">
    <property type="entry name" value="SAM-dependent_MTases_sf"/>
</dbReference>
<dbReference type="GO" id="GO:0004519">
    <property type="term" value="F:endonuclease activity"/>
    <property type="evidence" value="ECO:0007669"/>
    <property type="project" value="UniProtKB-KW"/>
</dbReference>
<keyword evidence="1" id="KW-0489">Methyltransferase</keyword>
<dbReference type="GO" id="GO:0032259">
    <property type="term" value="P:methylation"/>
    <property type="evidence" value="ECO:0007669"/>
    <property type="project" value="UniProtKB-KW"/>
</dbReference>
<dbReference type="GO" id="GO:0008170">
    <property type="term" value="F:N-methyltransferase activity"/>
    <property type="evidence" value="ECO:0007669"/>
    <property type="project" value="InterPro"/>
</dbReference>
<dbReference type="EMBL" id="BSDX01000001">
    <property type="protein sequence ID" value="GLI54185.1"/>
    <property type="molecule type" value="Genomic_DNA"/>
</dbReference>
<name>A0A9W6LLT7_9BACT</name>
<dbReference type="InterPro" id="IPR002941">
    <property type="entry name" value="DNA_methylase_N4/N6"/>
</dbReference>
<keyword evidence="6" id="KW-1185">Reference proteome</keyword>
<evidence type="ECO:0000256" key="1">
    <source>
        <dbReference type="ARBA" id="ARBA00022603"/>
    </source>
</evidence>
<dbReference type="GO" id="GO:0003677">
    <property type="term" value="F:DNA binding"/>
    <property type="evidence" value="ECO:0007669"/>
    <property type="project" value="InterPro"/>
</dbReference>
<gene>
    <name evidence="5" type="ORF">TISLANDTSLP1_18780</name>
</gene>
<evidence type="ECO:0000256" key="2">
    <source>
        <dbReference type="ARBA" id="ARBA00022679"/>
    </source>
</evidence>
<proteinExistence type="predicted"/>
<keyword evidence="2" id="KW-0808">Transferase</keyword>
<comment type="caution">
    <text evidence="5">The sequence shown here is derived from an EMBL/GenBank/DDBJ whole genome shotgun (WGS) entry which is preliminary data.</text>
</comment>
<keyword evidence="5" id="KW-0378">Hydrolase</keyword>